<dbReference type="Pfam" id="PF00582">
    <property type="entry name" value="Usp"/>
    <property type="match status" value="1"/>
</dbReference>
<name>A0ABD5P2J9_9EURY</name>
<feature type="domain" description="UspA" evidence="2">
    <location>
        <begin position="2"/>
        <end position="139"/>
    </location>
</feature>
<evidence type="ECO:0000256" key="1">
    <source>
        <dbReference type="ARBA" id="ARBA00008791"/>
    </source>
</evidence>
<dbReference type="InterPro" id="IPR014729">
    <property type="entry name" value="Rossmann-like_a/b/a_fold"/>
</dbReference>
<evidence type="ECO:0000313" key="3">
    <source>
        <dbReference type="EMBL" id="MFC4248407.1"/>
    </source>
</evidence>
<dbReference type="PANTHER" id="PTHR46268:SF6">
    <property type="entry name" value="UNIVERSAL STRESS PROTEIN UP12"/>
    <property type="match status" value="1"/>
</dbReference>
<dbReference type="PRINTS" id="PR01438">
    <property type="entry name" value="UNVRSLSTRESS"/>
</dbReference>
<dbReference type="RefSeq" id="WP_246972240.1">
    <property type="nucleotide sequence ID" value="NZ_CP095397.1"/>
</dbReference>
<dbReference type="InterPro" id="IPR006015">
    <property type="entry name" value="Universal_stress_UspA"/>
</dbReference>
<dbReference type="Gene3D" id="3.40.50.620">
    <property type="entry name" value="HUPs"/>
    <property type="match status" value="1"/>
</dbReference>
<protein>
    <submittedName>
        <fullName evidence="3">Universal stress protein</fullName>
    </submittedName>
</protein>
<dbReference type="InterPro" id="IPR006016">
    <property type="entry name" value="UspA"/>
</dbReference>
<dbReference type="EMBL" id="JBHSDJ010000122">
    <property type="protein sequence ID" value="MFC4248407.1"/>
    <property type="molecule type" value="Genomic_DNA"/>
</dbReference>
<accession>A0ABD5P2J9</accession>
<organism evidence="3 4">
    <name type="scientific">Natribaculum luteum</name>
    <dbReference type="NCBI Taxonomy" id="1586232"/>
    <lineage>
        <taxon>Archaea</taxon>
        <taxon>Methanobacteriati</taxon>
        <taxon>Methanobacteriota</taxon>
        <taxon>Stenosarchaea group</taxon>
        <taxon>Halobacteria</taxon>
        <taxon>Halobacteriales</taxon>
        <taxon>Natrialbaceae</taxon>
        <taxon>Natribaculum</taxon>
    </lineage>
</organism>
<dbReference type="CDD" id="cd00293">
    <property type="entry name" value="USP-like"/>
    <property type="match status" value="1"/>
</dbReference>
<comment type="similarity">
    <text evidence="1">Belongs to the universal stress protein A family.</text>
</comment>
<evidence type="ECO:0000259" key="2">
    <source>
        <dbReference type="Pfam" id="PF00582"/>
    </source>
</evidence>
<comment type="caution">
    <text evidence="3">The sequence shown here is derived from an EMBL/GenBank/DDBJ whole genome shotgun (WGS) entry which is preliminary data.</text>
</comment>
<dbReference type="PANTHER" id="PTHR46268">
    <property type="entry name" value="STRESS RESPONSE PROTEIN NHAX"/>
    <property type="match status" value="1"/>
</dbReference>
<reference evidence="3 4" key="1">
    <citation type="journal article" date="2014" name="Int. J. Syst. Evol. Microbiol.">
        <title>Complete genome sequence of Corynebacterium casei LMG S-19264T (=DSM 44701T), isolated from a smear-ripened cheese.</title>
        <authorList>
            <consortium name="US DOE Joint Genome Institute (JGI-PGF)"/>
            <person name="Walter F."/>
            <person name="Albersmeier A."/>
            <person name="Kalinowski J."/>
            <person name="Ruckert C."/>
        </authorList>
    </citation>
    <scope>NUCLEOTIDE SEQUENCE [LARGE SCALE GENOMIC DNA]</scope>
    <source>
        <strain evidence="3 4">IBRC-M 10912</strain>
    </source>
</reference>
<evidence type="ECO:0000313" key="4">
    <source>
        <dbReference type="Proteomes" id="UP001595821"/>
    </source>
</evidence>
<proteinExistence type="inferred from homology"/>
<gene>
    <name evidence="3" type="ORF">ACFOZ7_15945</name>
</gene>
<dbReference type="AlphaFoldDB" id="A0ABD5P2J9"/>
<dbReference type="GeneID" id="71852902"/>
<dbReference type="Proteomes" id="UP001595821">
    <property type="component" value="Unassembled WGS sequence"/>
</dbReference>
<sequence length="143" mass="15702">MHTVLLPVDESIDRAKRVVDVVKSLPGNESEVQAIVLNVSESVKQPWLQEFKTLERSELDDAEVPESVISAIKLLTEYGIDTEMRLEEGDVTDQIINVADDVGADHIVMCGRKKSATGKLLFGSIAQSVLLNAQRPVTILMSD</sequence>
<dbReference type="SUPFAM" id="SSF52402">
    <property type="entry name" value="Adenine nucleotide alpha hydrolases-like"/>
    <property type="match status" value="1"/>
</dbReference>